<feature type="region of interest" description="Disordered" evidence="1">
    <location>
        <begin position="1049"/>
        <end position="1071"/>
    </location>
</feature>
<protein>
    <recommendedName>
        <fullName evidence="4">Dystroglycan-like</fullName>
    </recommendedName>
</protein>
<evidence type="ECO:0008006" key="4">
    <source>
        <dbReference type="Google" id="ProtNLM"/>
    </source>
</evidence>
<accession>A0A2Z7AWM3</accession>
<dbReference type="EMBL" id="KV011838">
    <property type="protein sequence ID" value="KZV25738.1"/>
    <property type="molecule type" value="Genomic_DNA"/>
</dbReference>
<feature type="region of interest" description="Disordered" evidence="1">
    <location>
        <begin position="806"/>
        <end position="826"/>
    </location>
</feature>
<evidence type="ECO:0000313" key="2">
    <source>
        <dbReference type="EMBL" id="KZV25738.1"/>
    </source>
</evidence>
<dbReference type="Proteomes" id="UP000250235">
    <property type="component" value="Unassembled WGS sequence"/>
</dbReference>
<feature type="region of interest" description="Disordered" evidence="1">
    <location>
        <begin position="1088"/>
        <end position="1126"/>
    </location>
</feature>
<proteinExistence type="predicted"/>
<organism evidence="2 3">
    <name type="scientific">Dorcoceras hygrometricum</name>
    <dbReference type="NCBI Taxonomy" id="472368"/>
    <lineage>
        <taxon>Eukaryota</taxon>
        <taxon>Viridiplantae</taxon>
        <taxon>Streptophyta</taxon>
        <taxon>Embryophyta</taxon>
        <taxon>Tracheophyta</taxon>
        <taxon>Spermatophyta</taxon>
        <taxon>Magnoliopsida</taxon>
        <taxon>eudicotyledons</taxon>
        <taxon>Gunneridae</taxon>
        <taxon>Pentapetalae</taxon>
        <taxon>asterids</taxon>
        <taxon>lamiids</taxon>
        <taxon>Lamiales</taxon>
        <taxon>Gesneriaceae</taxon>
        <taxon>Didymocarpoideae</taxon>
        <taxon>Trichosporeae</taxon>
        <taxon>Loxocarpinae</taxon>
        <taxon>Dorcoceras</taxon>
    </lineage>
</organism>
<feature type="region of interest" description="Disordered" evidence="1">
    <location>
        <begin position="851"/>
        <end position="874"/>
    </location>
</feature>
<dbReference type="AlphaFoldDB" id="A0A2Z7AWM3"/>
<evidence type="ECO:0000313" key="3">
    <source>
        <dbReference type="Proteomes" id="UP000250235"/>
    </source>
</evidence>
<reference evidence="2 3" key="1">
    <citation type="journal article" date="2015" name="Proc. Natl. Acad. Sci. U.S.A.">
        <title>The resurrection genome of Boea hygrometrica: A blueprint for survival of dehydration.</title>
        <authorList>
            <person name="Xiao L."/>
            <person name="Yang G."/>
            <person name="Zhang L."/>
            <person name="Yang X."/>
            <person name="Zhao S."/>
            <person name="Ji Z."/>
            <person name="Zhou Q."/>
            <person name="Hu M."/>
            <person name="Wang Y."/>
            <person name="Chen M."/>
            <person name="Xu Y."/>
            <person name="Jin H."/>
            <person name="Xiao X."/>
            <person name="Hu G."/>
            <person name="Bao F."/>
            <person name="Hu Y."/>
            <person name="Wan P."/>
            <person name="Li L."/>
            <person name="Deng X."/>
            <person name="Kuang T."/>
            <person name="Xiang C."/>
            <person name="Zhu J.K."/>
            <person name="Oliver M.J."/>
            <person name="He Y."/>
        </authorList>
    </citation>
    <scope>NUCLEOTIDE SEQUENCE [LARGE SCALE GENOMIC DNA]</scope>
    <source>
        <strain evidence="3">cv. XS01</strain>
    </source>
</reference>
<gene>
    <name evidence="2" type="ORF">F511_04799</name>
</gene>
<sequence>MASFIANALQIDFKSVLGISDNEGMVNMFKSLESTGVRGFLGCAAVFYASELEQFFDNAHVRNGEILSAVQGKFIFISEDRFAGVFGLPTEGLTDLTKVPKDKMYDARNFFSESGEPVIISKKKRQMKYEFRLLNDILAKSVFVKAGSFDAVTAKRFRLMTTIHFGIKINWSNLLFDVLKEMVDRNSRRAKGYAAQICMLLKGDPALTLGDATTFPVKKILTDKSVRTYVATNITIDARDDDEDPTLADIAIVKKKTASKKKAGSSKDAEDEPMEIVGDKVVEIQESKKRPVTSDIPVVAKKKRTTRGKTASFEKTLKTVPVAQEAIPLQIVEPRSSERTISDERIDERKPCVDKAVEQECETSAFIDVDQIIDQVVLETEQLETEEEFVESVLTESNVAEETVKSNVEHKNDDKSDAHARRLEETFENEPVEKAEGAKDTVIEKVSEEAVTNKSISEESMPIDDMLLQISEDMMLPSLTVHEITKIVSGLSVNIKQVDEVKGNTAREMVQLICEDVDFLVHMREQVMLDVIEFFHSFSLNNLPDAKTLQDLKEKERVMMDWAEAHTLEMAVRRRAYVLARYREMLQRIFLDFHRRYLSPDQLWTAKVSEIIDLLSVAHDKSIEELQAQQQEHGLALVQPGSPLTVIDSIDRRGVVFAHFYSIANSICWVRPVLLIDGVWMPIQGSDYWRNSSRLSMFVDRRRLPADIVEQHFESHNFLIEPSQYWGAAPSLYNIWKWASVCTEMIRYTMFGCLRPTCSEMVVYNLGVERLPEYFLHDFEKGAHTDYFVEFLSHTRVQPVVETDSISSSGDTVYRSPSPIVEDDASSERNLQFALGPSIDVQEEQLYYVQIPDSPPPVQQKEISSSSSDSFMDFHEDSPIMEETSAPRFDASNAQTSTATPLTADFEESLNQLRASISRLSVNLIKSLKKPEDFQAEFLSRIDNLERIFKDSLFRQEVIYQNQFHFVREEAKNLKAALSLEMLQINNEDKARDRARQVELAEIRFQTKDMPALKAEFADFQKKTESGIALVSAQLSEILDYINRVGADKKGEEASSSRPPPTSDVQGGDNIRMTTIVDRFDDDFYRRERERRIAGRSTRGRRRSSGGSSSRSGSGRSREYWLGGEE</sequence>
<name>A0A2Z7AWM3_9LAMI</name>
<keyword evidence="3" id="KW-1185">Reference proteome</keyword>
<evidence type="ECO:0000256" key="1">
    <source>
        <dbReference type="SAM" id="MobiDB-lite"/>
    </source>
</evidence>
<feature type="compositionally biased region" description="Low complexity" evidence="1">
    <location>
        <begin position="1105"/>
        <end position="1115"/>
    </location>
</feature>